<reference evidence="2 3" key="1">
    <citation type="submission" date="2016-10" db="EMBL/GenBank/DDBJ databases">
        <title>Reductive evolution of mitochondrial metabolism and differential evolution of invasion-related proteins in Cryptosporidium.</title>
        <authorList>
            <person name="Liu S."/>
            <person name="Roellig D.M."/>
            <person name="Guo Y."/>
            <person name="Li N."/>
            <person name="Frace M.A."/>
            <person name="Tang K."/>
            <person name="Zhang L."/>
            <person name="Feng Y."/>
            <person name="Xiao L."/>
        </authorList>
    </citation>
    <scope>NUCLEOTIDE SEQUENCE [LARGE SCALE GENOMIC DNA]</scope>
    <source>
        <strain evidence="2">30847</strain>
    </source>
</reference>
<organism evidence="2 3">
    <name type="scientific">Cryptosporidium andersoni</name>
    <dbReference type="NCBI Taxonomy" id="117008"/>
    <lineage>
        <taxon>Eukaryota</taxon>
        <taxon>Sar</taxon>
        <taxon>Alveolata</taxon>
        <taxon>Apicomplexa</taxon>
        <taxon>Conoidasida</taxon>
        <taxon>Coccidia</taxon>
        <taxon>Eucoccidiorida</taxon>
        <taxon>Eimeriorina</taxon>
        <taxon>Cryptosporidiidae</taxon>
        <taxon>Cryptosporidium</taxon>
    </lineage>
</organism>
<dbReference type="EMBL" id="LRBS01000053">
    <property type="protein sequence ID" value="OII76692.1"/>
    <property type="molecule type" value="Genomic_DNA"/>
</dbReference>
<dbReference type="Pfam" id="PF00004">
    <property type="entry name" value="AAA"/>
    <property type="match status" value="1"/>
</dbReference>
<sequence>MNNVLSKYIDINKGIELYAICKDLKENIITSKDSPVCLISPDIATTLELDKSSKLNILELRFIDDNNRKFAVIVGIDEYLDNKTIILHSGFKFYQPKKCIIYKISISGDELLNIDTKYTEIILRGPMIITPNIEIQACILSIPSLLSILTRQLYIIYFLLKSSNKIENISIEIVRGYWITFYLNDIITFWQIEDVKNKMIGNFQDEYYNLNNNCIINNQIISNNIYVKGIIPFIDLLSYKYNLKSDLFYIDNNFENLDKINNEISEPYSLYILNKRSEIDKVISIYSLKGGIIYLDIIFLVSTYTQIYNINKNSLKLIHDYIIEMIKNIISKISPLELPNNKLNICIYGWNLYFDNIEDIKTIYNMQNFNIKIIMIEYWPLNKIKLRKYVELNFIKLIKLYDQYNISIYFKLFPDNDKQLTKYGWSLSSIIPVNSDSSNIRHFLNCLICIKKININSIVNIQEYRELINFIISSNFKVPQKKYSHFWEIFGLNNLLSDCNFNNKIENIYINENKIRNNMNIIGYTLLPCRVRLAIEEIMNYITIFNYYKRTLRDIKFSKIISENIKYKISLFNSYNPRILLFTSDYKNMSYLFQVKESIINIIQNKFNDYDIKCIHILQLISPYIGESEANIRNLFQISRKKKHIIILEGIDLIGAKTSYSNLHTKLFNKNQLSDCIESSQIQFNNNDNDLYSIQYDHLQKVDYNKNNIQLNTSYLDNLKINLLSKAMVNLNILSDSIIPISLTNSQGDSLNKIHNRYISIHDRNLLTTLLLCLDSVEKQGDSGLIIIATSSLEPKLLEESITRAGRLDIHIQI</sequence>
<evidence type="ECO:0000313" key="2">
    <source>
        <dbReference type="EMBL" id="OII76692.1"/>
    </source>
</evidence>
<dbReference type="AlphaFoldDB" id="A0A1J4MUH2"/>
<dbReference type="RefSeq" id="XP_067068538.1">
    <property type="nucleotide sequence ID" value="XM_067213041.1"/>
</dbReference>
<evidence type="ECO:0000313" key="3">
    <source>
        <dbReference type="Proteomes" id="UP000186804"/>
    </source>
</evidence>
<feature type="domain" description="ATPase AAA-type core" evidence="1">
    <location>
        <begin position="602"/>
        <end position="679"/>
    </location>
</feature>
<gene>
    <name evidence="2" type="ORF">cand_028130</name>
</gene>
<comment type="caution">
    <text evidence="2">The sequence shown here is derived from an EMBL/GenBank/DDBJ whole genome shotgun (WGS) entry which is preliminary data.</text>
</comment>
<accession>A0A1J4MUH2</accession>
<name>A0A1J4MUH2_9CRYT</name>
<dbReference type="VEuPathDB" id="CryptoDB:cand_028130"/>
<dbReference type="Gene3D" id="3.40.50.300">
    <property type="entry name" value="P-loop containing nucleotide triphosphate hydrolases"/>
    <property type="match status" value="1"/>
</dbReference>
<dbReference type="OrthoDB" id="344212at2759"/>
<dbReference type="Proteomes" id="UP000186804">
    <property type="component" value="Unassembled WGS sequence"/>
</dbReference>
<evidence type="ECO:0000259" key="1">
    <source>
        <dbReference type="Pfam" id="PF00004"/>
    </source>
</evidence>
<dbReference type="InterPro" id="IPR027417">
    <property type="entry name" value="P-loop_NTPase"/>
</dbReference>
<dbReference type="GO" id="GO:0005524">
    <property type="term" value="F:ATP binding"/>
    <property type="evidence" value="ECO:0007669"/>
    <property type="project" value="InterPro"/>
</dbReference>
<dbReference type="InterPro" id="IPR003959">
    <property type="entry name" value="ATPase_AAA_core"/>
</dbReference>
<protein>
    <recommendedName>
        <fullName evidence="1">ATPase AAA-type core domain-containing protein</fullName>
    </recommendedName>
</protein>
<dbReference type="GeneID" id="92366997"/>
<proteinExistence type="predicted"/>
<keyword evidence="3" id="KW-1185">Reference proteome</keyword>
<dbReference type="GO" id="GO:0016887">
    <property type="term" value="F:ATP hydrolysis activity"/>
    <property type="evidence" value="ECO:0007669"/>
    <property type="project" value="InterPro"/>
</dbReference>